<keyword evidence="9" id="KW-0862">Zinc</keyword>
<dbReference type="Pfam" id="PF21090">
    <property type="entry name" value="P-loop_SecA"/>
    <property type="match status" value="2"/>
</dbReference>
<keyword evidence="10 15" id="KW-0067">ATP-binding</keyword>
<comment type="subunit">
    <text evidence="15">Monomer and homodimer. Part of the essential Sec protein translocation apparatus which comprises SecA, SecYEG and auxiliary proteins SecDF. Other proteins may also be involved.</text>
</comment>
<feature type="binding site" evidence="15">
    <location>
        <position position="114"/>
    </location>
    <ligand>
        <name>ATP</name>
        <dbReference type="ChEBI" id="CHEBI:30616"/>
    </ligand>
</feature>
<dbReference type="SUPFAM" id="SSF81886">
    <property type="entry name" value="Helical scaffold and wing domains of SecA"/>
    <property type="match status" value="1"/>
</dbReference>
<dbReference type="PROSITE" id="PS51196">
    <property type="entry name" value="SECA_MOTOR_DEAD"/>
    <property type="match status" value="1"/>
</dbReference>
<dbReference type="EC" id="7.4.2.8" evidence="15"/>
<dbReference type="GO" id="GO:0005829">
    <property type="term" value="C:cytosol"/>
    <property type="evidence" value="ECO:0007669"/>
    <property type="project" value="TreeGrafter"/>
</dbReference>
<dbReference type="SUPFAM" id="SSF52540">
    <property type="entry name" value="P-loop containing nucleoside triphosphate hydrolases"/>
    <property type="match status" value="2"/>
</dbReference>
<comment type="cofactor">
    <cofactor evidence="1">
        <name>Zn(2+)</name>
        <dbReference type="ChEBI" id="CHEBI:29105"/>
    </cofactor>
</comment>
<comment type="subcellular location">
    <subcellularLocation>
        <location evidence="15">Cell membrane</location>
        <topology evidence="15">Peripheral membrane protein</topology>
        <orientation evidence="15">Cytoplasmic side</orientation>
    </subcellularLocation>
    <subcellularLocation>
        <location evidence="15">Cytoplasm</location>
    </subcellularLocation>
    <subcellularLocation>
        <location evidence="2">Membrane</location>
        <topology evidence="2">Peripheral membrane protein</topology>
    </subcellularLocation>
    <text evidence="15">Distribution is 50-50.</text>
</comment>
<evidence type="ECO:0000256" key="14">
    <source>
        <dbReference type="ARBA" id="ARBA00023136"/>
    </source>
</evidence>
<dbReference type="PANTHER" id="PTHR30612">
    <property type="entry name" value="SECA INNER MEMBRANE COMPONENT OF SEC PROTEIN SECRETION SYSTEM"/>
    <property type="match status" value="1"/>
</dbReference>
<dbReference type="PROSITE" id="PS01312">
    <property type="entry name" value="SECA"/>
    <property type="match status" value="1"/>
</dbReference>
<evidence type="ECO:0000313" key="20">
    <source>
        <dbReference type="EMBL" id="MCA9379698.1"/>
    </source>
</evidence>
<dbReference type="InterPro" id="IPR011116">
    <property type="entry name" value="SecA_Wing/Scaffold"/>
</dbReference>
<gene>
    <name evidence="15" type="primary">secA</name>
    <name evidence="20" type="ORF">KC675_00810</name>
</gene>
<evidence type="ECO:0000256" key="3">
    <source>
        <dbReference type="ARBA" id="ARBA00007650"/>
    </source>
</evidence>
<evidence type="ECO:0000256" key="13">
    <source>
        <dbReference type="ARBA" id="ARBA00023010"/>
    </source>
</evidence>
<comment type="function">
    <text evidence="15">Part of the Sec protein translocase complex. Interacts with the SecYEG preprotein conducting channel. Has a central role in coupling the hydrolysis of ATP to the transfer of proteins into and across the cell membrane, serving as an ATP-driven molecular motor driving the stepwise translocation of polypeptide chains across the membrane.</text>
</comment>
<feature type="region of interest" description="Disordered" evidence="16">
    <location>
        <begin position="885"/>
        <end position="913"/>
    </location>
</feature>
<dbReference type="InterPro" id="IPR014018">
    <property type="entry name" value="SecA_motor_DEAD"/>
</dbReference>
<feature type="binding site" evidence="15">
    <location>
        <begin position="133"/>
        <end position="137"/>
    </location>
    <ligand>
        <name>ATP</name>
        <dbReference type="ChEBI" id="CHEBI:30616"/>
    </ligand>
</feature>
<dbReference type="Pfam" id="PF07516">
    <property type="entry name" value="SecA_SW"/>
    <property type="match status" value="1"/>
</dbReference>
<dbReference type="PROSITE" id="PS51192">
    <property type="entry name" value="HELICASE_ATP_BIND_1"/>
    <property type="match status" value="1"/>
</dbReference>
<dbReference type="GO" id="GO:0005524">
    <property type="term" value="F:ATP binding"/>
    <property type="evidence" value="ECO:0007669"/>
    <property type="project" value="UniProtKB-UniRule"/>
</dbReference>
<dbReference type="InterPro" id="IPR011115">
    <property type="entry name" value="SecA_DEAD"/>
</dbReference>
<dbReference type="SMART" id="SM00957">
    <property type="entry name" value="SecA_DEAD"/>
    <property type="match status" value="1"/>
</dbReference>
<evidence type="ECO:0000256" key="9">
    <source>
        <dbReference type="ARBA" id="ARBA00022833"/>
    </source>
</evidence>
<dbReference type="GO" id="GO:0017038">
    <property type="term" value="P:protein import"/>
    <property type="evidence" value="ECO:0007669"/>
    <property type="project" value="InterPro"/>
</dbReference>
<keyword evidence="13 15" id="KW-0811">Translocation</keyword>
<dbReference type="GO" id="GO:0005886">
    <property type="term" value="C:plasma membrane"/>
    <property type="evidence" value="ECO:0007669"/>
    <property type="project" value="UniProtKB-SubCell"/>
</dbReference>
<evidence type="ECO:0000256" key="12">
    <source>
        <dbReference type="ARBA" id="ARBA00022967"/>
    </source>
</evidence>
<feature type="domain" description="Helicase C-terminal" evidence="18">
    <location>
        <begin position="483"/>
        <end position="641"/>
    </location>
</feature>
<comment type="similarity">
    <text evidence="3 15">Belongs to the SecA family.</text>
</comment>
<dbReference type="InterPro" id="IPR044722">
    <property type="entry name" value="SecA_SF2_C"/>
</dbReference>
<feature type="binding site" evidence="15">
    <location>
        <position position="558"/>
    </location>
    <ligand>
        <name>ATP</name>
        <dbReference type="ChEBI" id="CHEBI:30616"/>
    </ligand>
</feature>
<reference evidence="20" key="1">
    <citation type="submission" date="2020-04" db="EMBL/GenBank/DDBJ databases">
        <authorList>
            <person name="Zhang T."/>
        </authorList>
    </citation>
    <scope>NUCLEOTIDE SEQUENCE</scope>
    <source>
        <strain evidence="20">HKST-UBA15</strain>
    </source>
</reference>
<keyword evidence="12 15" id="KW-1278">Translocase</keyword>
<feature type="domain" description="SecA family profile" evidence="19">
    <location>
        <begin position="2"/>
        <end position="636"/>
    </location>
</feature>
<evidence type="ECO:0000256" key="2">
    <source>
        <dbReference type="ARBA" id="ARBA00004170"/>
    </source>
</evidence>
<name>A0A955L026_9BACT</name>
<dbReference type="GO" id="GO:0043952">
    <property type="term" value="P:protein transport by the Sec complex"/>
    <property type="evidence" value="ECO:0007669"/>
    <property type="project" value="TreeGrafter"/>
</dbReference>
<dbReference type="EMBL" id="JAGQLL010000006">
    <property type="protein sequence ID" value="MCA9379698.1"/>
    <property type="molecule type" value="Genomic_DNA"/>
</dbReference>
<evidence type="ECO:0000256" key="10">
    <source>
        <dbReference type="ARBA" id="ARBA00022840"/>
    </source>
</evidence>
<keyword evidence="7" id="KW-0479">Metal-binding</keyword>
<dbReference type="PRINTS" id="PR00906">
    <property type="entry name" value="SECA"/>
</dbReference>
<dbReference type="InterPro" id="IPR027417">
    <property type="entry name" value="P-loop_NTPase"/>
</dbReference>
<evidence type="ECO:0000256" key="7">
    <source>
        <dbReference type="ARBA" id="ARBA00022723"/>
    </source>
</evidence>
<dbReference type="Gene3D" id="3.90.1440.10">
    <property type="entry name" value="SecA, preprotein cross-linking domain"/>
    <property type="match status" value="1"/>
</dbReference>
<dbReference type="PROSITE" id="PS51194">
    <property type="entry name" value="HELICASE_CTER"/>
    <property type="match status" value="1"/>
</dbReference>
<dbReference type="Pfam" id="PF01043">
    <property type="entry name" value="SecA_PP_bind"/>
    <property type="match status" value="1"/>
</dbReference>
<dbReference type="Gene3D" id="1.10.3060.10">
    <property type="entry name" value="Helical scaffold and wing domains of SecA"/>
    <property type="match status" value="1"/>
</dbReference>
<dbReference type="GO" id="GO:0065002">
    <property type="term" value="P:intracellular protein transmembrane transport"/>
    <property type="evidence" value="ECO:0007669"/>
    <property type="project" value="UniProtKB-UniRule"/>
</dbReference>
<accession>A0A955L026</accession>
<evidence type="ECO:0000256" key="5">
    <source>
        <dbReference type="ARBA" id="ARBA00022475"/>
    </source>
</evidence>
<protein>
    <recommendedName>
        <fullName evidence="15">Protein translocase subunit SecA</fullName>
        <ecNumber evidence="15">7.4.2.8</ecNumber>
    </recommendedName>
</protein>
<comment type="caution">
    <text evidence="20">The sequence shown here is derived from an EMBL/GenBank/DDBJ whole genome shotgun (WGS) entry which is preliminary data.</text>
</comment>
<dbReference type="InterPro" id="IPR001650">
    <property type="entry name" value="Helicase_C-like"/>
</dbReference>
<keyword evidence="5 15" id="KW-1003">Cell membrane</keyword>
<dbReference type="InterPro" id="IPR020937">
    <property type="entry name" value="SecA_CS"/>
</dbReference>
<keyword evidence="14 15" id="KW-0472">Membrane</keyword>
<dbReference type="SUPFAM" id="SSF81767">
    <property type="entry name" value="Pre-protein crosslinking domain of SecA"/>
    <property type="match status" value="1"/>
</dbReference>
<dbReference type="InterPro" id="IPR004027">
    <property type="entry name" value="SEC_C_motif"/>
</dbReference>
<dbReference type="CDD" id="cd17928">
    <property type="entry name" value="DEXDc_SecA"/>
    <property type="match status" value="1"/>
</dbReference>
<dbReference type="GO" id="GO:0046872">
    <property type="term" value="F:metal ion binding"/>
    <property type="evidence" value="ECO:0007669"/>
    <property type="project" value="UniProtKB-KW"/>
</dbReference>
<evidence type="ECO:0000256" key="16">
    <source>
        <dbReference type="SAM" id="MobiDB-lite"/>
    </source>
</evidence>
<evidence type="ECO:0000256" key="6">
    <source>
        <dbReference type="ARBA" id="ARBA00022490"/>
    </source>
</evidence>
<evidence type="ECO:0000259" key="19">
    <source>
        <dbReference type="PROSITE" id="PS51196"/>
    </source>
</evidence>
<evidence type="ECO:0000256" key="11">
    <source>
        <dbReference type="ARBA" id="ARBA00022927"/>
    </source>
</evidence>
<evidence type="ECO:0000256" key="8">
    <source>
        <dbReference type="ARBA" id="ARBA00022741"/>
    </source>
</evidence>
<keyword evidence="11 15" id="KW-0653">Protein transport</keyword>
<dbReference type="Gene3D" id="3.40.50.300">
    <property type="entry name" value="P-loop containing nucleotide triphosphate hydrolases"/>
    <property type="match status" value="2"/>
</dbReference>
<dbReference type="Pfam" id="PF07517">
    <property type="entry name" value="SecA_DEAD"/>
    <property type="match status" value="1"/>
</dbReference>
<evidence type="ECO:0000259" key="18">
    <source>
        <dbReference type="PROSITE" id="PS51194"/>
    </source>
</evidence>
<evidence type="ECO:0000256" key="1">
    <source>
        <dbReference type="ARBA" id="ARBA00001947"/>
    </source>
</evidence>
<sequence>MIKGIFSRFLNPNQRAFKEVEPLVDEILAKEDEYKNRDIEVMREQVETIRKELKELIETIPPMARMPLANEEFKKYDSTEKKIRDLLQSNVVDFFAMLREINRRKLGKPHYPVQLKAATILAKGHSLTELRTGEGKTQVFHLPAALYGLTGRGSHVITVNDYLARRDGEYAGHAFADLGISVGVITPQASYKFVPDDQLKATKGADAQKERDTLDISKLSDMKGVNLIECSKKEAYEQDVLYATNNEVGFDYLRDNMVFDIEERVQKELYFCIVDEADSILIDEARTPLIISAPAEASNDLYEKFAKVVKNLKVDKHYNVDEKVRSVTLTDEGVEYVENLLGVKNLWEDYRLAHHLDNALKAEVLYRVDDDYLIKDGEILIVDEFTGRVLAGRRYSEGLHQAIEAKEGVEIKRESKTMATITFQNYFKLYKILSGGSGTILTEAEEFYKIYNLDSFEIPTNQPIIREDLTDKVYKDRKAKFNAVAEAITEIHKSGQPILVGTASIEDSEYLSGILDKKNIEHEVLNAKFHEREASIVANAGSKNAVTVATNMAGRGTDIPLGDGVTDLGGLYIIGTQRHEARRVDNQLRGRGGRQGDPGITQFYTALDDEIMRIQGGEIVSKLMTATKLPDDMPIESKIIGRSIETAQKKMEGAHFDTRKRVVDYDNVINQQREIFYLRRLNILSLSADALNKDEKEKSKEALQTIRLKIKDLLNQEVEFLINEHFIEQREDKIDKIKLINDFADLAVDRDLIKSYEKVSGTKLAKKELTALESEFEKIGIAKIKKALTDTVDDLVETKFKDFDEALPEIYKIVNLQIMDQLWTDHLDAMGDLREGIGLRGYAQRDPLVEYKNEAYQLFEKFINSINSQFARRILKIRAVAKPKEEKKMETNSDEIDEVSNETREMEASTPKMNVQNSRVLRELEQAARKNIQTNDTSQEVTKVNKHVIGRNDPCPCGSGLKYKKCGLINSSKHKA</sequence>
<proteinExistence type="inferred from homology"/>
<dbReference type="InterPro" id="IPR036670">
    <property type="entry name" value="SecA_X-link_sf"/>
</dbReference>
<dbReference type="PANTHER" id="PTHR30612:SF0">
    <property type="entry name" value="CHLOROPLAST PROTEIN-TRANSPORTING ATPASE"/>
    <property type="match status" value="1"/>
</dbReference>
<comment type="catalytic activity">
    <reaction evidence="15">
        <text>ATP + H2O + cellular proteinSide 1 = ADP + phosphate + cellular proteinSide 2.</text>
        <dbReference type="EC" id="7.4.2.8"/>
    </reaction>
</comment>
<dbReference type="AlphaFoldDB" id="A0A955L026"/>
<dbReference type="FunFam" id="3.90.1440.10:FF:000003">
    <property type="entry name" value="Preprotein translocase SecA subunit"/>
    <property type="match status" value="1"/>
</dbReference>
<reference evidence="20" key="2">
    <citation type="journal article" date="2021" name="Microbiome">
        <title>Successional dynamics and alternative stable states in a saline activated sludge microbial community over 9 years.</title>
        <authorList>
            <person name="Wang Y."/>
            <person name="Ye J."/>
            <person name="Ju F."/>
            <person name="Liu L."/>
            <person name="Boyd J.A."/>
            <person name="Deng Y."/>
            <person name="Parks D.H."/>
            <person name="Jiang X."/>
            <person name="Yin X."/>
            <person name="Woodcroft B.J."/>
            <person name="Tyson G.W."/>
            <person name="Hugenholtz P."/>
            <person name="Polz M.F."/>
            <person name="Zhang T."/>
        </authorList>
    </citation>
    <scope>NUCLEOTIDE SEQUENCE</scope>
    <source>
        <strain evidence="20">HKST-UBA15</strain>
    </source>
</reference>
<dbReference type="InterPro" id="IPR000185">
    <property type="entry name" value="SecA"/>
</dbReference>
<dbReference type="InterPro" id="IPR036266">
    <property type="entry name" value="SecA_Wing/Scaffold_sf"/>
</dbReference>
<keyword evidence="4 15" id="KW-0813">Transport</keyword>
<dbReference type="HAMAP" id="MF_01382">
    <property type="entry name" value="SecA"/>
    <property type="match status" value="1"/>
</dbReference>
<evidence type="ECO:0000259" key="17">
    <source>
        <dbReference type="PROSITE" id="PS51192"/>
    </source>
</evidence>
<dbReference type="SMART" id="SM00958">
    <property type="entry name" value="SecA_PP_bind"/>
    <property type="match status" value="1"/>
</dbReference>
<keyword evidence="6 15" id="KW-0963">Cytoplasm</keyword>
<evidence type="ECO:0000256" key="15">
    <source>
        <dbReference type="HAMAP-Rule" id="MF_01382"/>
    </source>
</evidence>
<dbReference type="CDD" id="cd18803">
    <property type="entry name" value="SF2_C_secA"/>
    <property type="match status" value="1"/>
</dbReference>
<evidence type="ECO:0000313" key="21">
    <source>
        <dbReference type="Proteomes" id="UP000745577"/>
    </source>
</evidence>
<dbReference type="FunFam" id="3.40.50.300:FF:000429">
    <property type="entry name" value="Preprotein translocase subunit SecA"/>
    <property type="match status" value="1"/>
</dbReference>
<dbReference type="Proteomes" id="UP000745577">
    <property type="component" value="Unassembled WGS sequence"/>
</dbReference>
<dbReference type="InterPro" id="IPR014001">
    <property type="entry name" value="Helicase_ATP-bd"/>
</dbReference>
<feature type="domain" description="Helicase ATP-binding" evidence="17">
    <location>
        <begin position="117"/>
        <end position="313"/>
    </location>
</feature>
<dbReference type="InterPro" id="IPR011130">
    <property type="entry name" value="SecA_preprotein_X-link_dom"/>
</dbReference>
<evidence type="ECO:0000256" key="4">
    <source>
        <dbReference type="ARBA" id="ARBA00022448"/>
    </source>
</evidence>
<dbReference type="GO" id="GO:0006605">
    <property type="term" value="P:protein targeting"/>
    <property type="evidence" value="ECO:0007669"/>
    <property type="project" value="UniProtKB-UniRule"/>
</dbReference>
<dbReference type="GO" id="GO:0031522">
    <property type="term" value="C:cell envelope Sec protein transport complex"/>
    <property type="evidence" value="ECO:0007669"/>
    <property type="project" value="TreeGrafter"/>
</dbReference>
<dbReference type="Pfam" id="PF02810">
    <property type="entry name" value="SEC-C"/>
    <property type="match status" value="1"/>
</dbReference>
<keyword evidence="8 15" id="KW-0547">Nucleotide-binding</keyword>
<dbReference type="GO" id="GO:0008564">
    <property type="term" value="F:protein-exporting ATPase activity"/>
    <property type="evidence" value="ECO:0007669"/>
    <property type="project" value="UniProtKB-EC"/>
</dbReference>
<organism evidence="20 21">
    <name type="scientific">Candidatus Dojkabacteria bacterium</name>
    <dbReference type="NCBI Taxonomy" id="2099670"/>
    <lineage>
        <taxon>Bacteria</taxon>
        <taxon>Candidatus Dojkabacteria</taxon>
    </lineage>
</organism>